<evidence type="ECO:0000313" key="4">
    <source>
        <dbReference type="EMBL" id="OUS45451.1"/>
    </source>
</evidence>
<dbReference type="Gene3D" id="3.10.50.40">
    <property type="match status" value="1"/>
</dbReference>
<dbReference type="GO" id="GO:0009543">
    <property type="term" value="C:chloroplast thylakoid lumen"/>
    <property type="evidence" value="ECO:0007669"/>
    <property type="project" value="TreeGrafter"/>
</dbReference>
<sequence length="237" mass="24423">MFTISESVVVPRRHRPGRAHKRSDRCQSIAASAVNTKNNSGENTVDLALGRRIALATGVIGTILTPGAARAGKRLGGGPTGGIPLENFVPVRIHSERARDIPGTSPPILYYDIKGASGATGGVPKGARVAVHYDLKFRNITVGTSRQGAGVTGGTPIGFTVGAPAGTSGGPFIKAFNEGIKGMGVGTVRRLLVPPEYAYGPNEVLEIPANASVTLDIELLSVAKDPITRGVKGAVAE</sequence>
<dbReference type="GO" id="GO:0003755">
    <property type="term" value="F:peptidyl-prolyl cis-trans isomerase activity"/>
    <property type="evidence" value="ECO:0007669"/>
    <property type="project" value="UniProtKB-KW"/>
</dbReference>
<dbReference type="PANTHER" id="PTHR47862:SF2">
    <property type="entry name" value="PEPTIDYLPROLYL ISOMERASE"/>
    <property type="match status" value="1"/>
</dbReference>
<dbReference type="PROSITE" id="PS50059">
    <property type="entry name" value="FKBP_PPIASE"/>
    <property type="match status" value="1"/>
</dbReference>
<protein>
    <recommendedName>
        <fullName evidence="1">peptidylprolyl isomerase</fullName>
        <ecNumber evidence="1">5.2.1.8</ecNumber>
    </recommendedName>
</protein>
<dbReference type="PANTHER" id="PTHR47862">
    <property type="entry name" value="PEPTIDYL-PROLYL CIS-TRANS ISOMERASE FKBP18, CHLOROPLASTIC"/>
    <property type="match status" value="1"/>
</dbReference>
<dbReference type="InterPro" id="IPR046357">
    <property type="entry name" value="PPIase_dom_sf"/>
</dbReference>
<organism evidence="4">
    <name type="scientific">Ostreococcus tauri</name>
    <name type="common">Marine green alga</name>
    <dbReference type="NCBI Taxonomy" id="70448"/>
    <lineage>
        <taxon>Eukaryota</taxon>
        <taxon>Viridiplantae</taxon>
        <taxon>Chlorophyta</taxon>
        <taxon>Mamiellophyceae</taxon>
        <taxon>Mamiellales</taxon>
        <taxon>Bathycoccaceae</taxon>
        <taxon>Ostreococcus</taxon>
    </lineage>
</organism>
<dbReference type="EMBL" id="KZ155790">
    <property type="protein sequence ID" value="OUS45451.1"/>
    <property type="molecule type" value="Genomic_DNA"/>
</dbReference>
<comment type="catalytic activity">
    <reaction evidence="1">
        <text>[protein]-peptidylproline (omega=180) = [protein]-peptidylproline (omega=0)</text>
        <dbReference type="Rhea" id="RHEA:16237"/>
        <dbReference type="Rhea" id="RHEA-COMP:10747"/>
        <dbReference type="Rhea" id="RHEA-COMP:10748"/>
        <dbReference type="ChEBI" id="CHEBI:83833"/>
        <dbReference type="ChEBI" id="CHEBI:83834"/>
        <dbReference type="EC" id="5.2.1.8"/>
    </reaction>
</comment>
<dbReference type="EC" id="5.2.1.8" evidence="1"/>
<dbReference type="SUPFAM" id="SSF54534">
    <property type="entry name" value="FKBP-like"/>
    <property type="match status" value="1"/>
</dbReference>
<evidence type="ECO:0000259" key="3">
    <source>
        <dbReference type="PROSITE" id="PS50059"/>
    </source>
</evidence>
<proteinExistence type="predicted"/>
<feature type="region of interest" description="Disordered" evidence="2">
    <location>
        <begin position="1"/>
        <end position="24"/>
    </location>
</feature>
<feature type="domain" description="PPIase FKBP-type" evidence="3">
    <location>
        <begin position="126"/>
        <end position="223"/>
    </location>
</feature>
<feature type="compositionally biased region" description="Basic residues" evidence="2">
    <location>
        <begin position="11"/>
        <end position="23"/>
    </location>
</feature>
<dbReference type="Proteomes" id="UP000195557">
    <property type="component" value="Unassembled WGS sequence"/>
</dbReference>
<dbReference type="Pfam" id="PF00254">
    <property type="entry name" value="FKBP_C"/>
    <property type="match status" value="1"/>
</dbReference>
<dbReference type="AlphaFoldDB" id="A0A1Y5I7N2"/>
<keyword evidence="1" id="KW-0697">Rotamase</keyword>
<keyword evidence="1 4" id="KW-0413">Isomerase</keyword>
<dbReference type="InterPro" id="IPR044180">
    <property type="entry name" value="FKBP18-like"/>
</dbReference>
<dbReference type="InterPro" id="IPR001179">
    <property type="entry name" value="PPIase_FKBP_dom"/>
</dbReference>
<accession>A0A1Y5I7N2</accession>
<evidence type="ECO:0000256" key="2">
    <source>
        <dbReference type="SAM" id="MobiDB-lite"/>
    </source>
</evidence>
<dbReference type="eggNOG" id="KOG0552">
    <property type="taxonomic scope" value="Eukaryota"/>
</dbReference>
<dbReference type="OMA" id="YGPNEVM"/>
<reference evidence="4" key="1">
    <citation type="submission" date="2017-04" db="EMBL/GenBank/DDBJ databases">
        <title>Population genomics of picophytoplankton unveils novel chromosome hypervariability.</title>
        <authorList>
            <consortium name="DOE Joint Genome Institute"/>
            <person name="Blanc-Mathieu R."/>
            <person name="Krasovec M."/>
            <person name="Hebrard M."/>
            <person name="Yau S."/>
            <person name="Desgranges E."/>
            <person name="Martin J."/>
            <person name="Schackwitz W."/>
            <person name="Kuo A."/>
            <person name="Salin G."/>
            <person name="Donnadieu C."/>
            <person name="Desdevises Y."/>
            <person name="Sanchez-Ferandin S."/>
            <person name="Moreau H."/>
            <person name="Rivals E."/>
            <person name="Grigoriev I.V."/>
            <person name="Grimsley N."/>
            <person name="Eyre-Walker A."/>
            <person name="Piganeau G."/>
        </authorList>
    </citation>
    <scope>NUCLEOTIDE SEQUENCE [LARGE SCALE GENOMIC DNA]</scope>
    <source>
        <strain evidence="4">RCC 1115</strain>
    </source>
</reference>
<name>A0A1Y5I7N2_OSTTA</name>
<evidence type="ECO:0000256" key="1">
    <source>
        <dbReference type="PROSITE-ProRule" id="PRU00277"/>
    </source>
</evidence>
<gene>
    <name evidence="4" type="ORF">BE221DRAFT_76759</name>
</gene>